<accession>A0AAU7UFT5</accession>
<dbReference type="SUPFAM" id="SSF56235">
    <property type="entry name" value="N-terminal nucleophile aminohydrolases (Ntn hydrolases)"/>
    <property type="match status" value="1"/>
</dbReference>
<name>A0AAU7UFT5_9DEIO</name>
<dbReference type="KEGG" id="dsc:ABOD76_10885"/>
<dbReference type="Gene3D" id="3.40.50.620">
    <property type="entry name" value="HUPs"/>
    <property type="match status" value="1"/>
</dbReference>
<dbReference type="InterPro" id="IPR029055">
    <property type="entry name" value="Ntn_hydrolases_N"/>
</dbReference>
<dbReference type="RefSeq" id="WP_350244868.1">
    <property type="nucleotide sequence ID" value="NZ_CP158299.1"/>
</dbReference>
<dbReference type="InterPro" id="IPR014729">
    <property type="entry name" value="Rossmann-like_a/b/a_fold"/>
</dbReference>
<gene>
    <name evidence="1" type="ORF">ABOD76_10885</name>
</gene>
<dbReference type="AlphaFoldDB" id="A0AAU7UFT5"/>
<evidence type="ECO:0000313" key="1">
    <source>
        <dbReference type="EMBL" id="XBV86788.1"/>
    </source>
</evidence>
<dbReference type="EMBL" id="CP158299">
    <property type="protein sequence ID" value="XBV86788.1"/>
    <property type="molecule type" value="Genomic_DNA"/>
</dbReference>
<dbReference type="SUPFAM" id="SSF52402">
    <property type="entry name" value="Adenine nucleotide alpha hydrolases-like"/>
    <property type="match status" value="1"/>
</dbReference>
<sequence>MEHLPSGFGLTATHLNTAAAELPFPLHLPTEQAASWHGQLGVGALHLTLHLRDVPLATQRARGLLLALHGHVYGHTPASLLEIYEQQGLSALLSLEGHFTLLLIDVRRELVAVLTDLVGSHKVYRAVSGASLHLDTDLRTLMAVPALRGRALDAAGLGSALASGHMVSGLTPYQGVSSLGRASVHALRPGSPAPVLSRQQFWDDAYTPDPSRFVTRAQQAERRAELSTLLVQAVQRRLVGPDVPTLSLSAGHDARTILGVLGGALGVKEGRAFSYALGRPLAGSDAALSSGLAAHYGYRFRLMPSYQGDLMQTLWQNARWGQGVTNFCDEADAWSALATQPVGQLWVGEHNFGYADPLPLHTQEDVLDRLGLRSWNQLGWLSPMLESGVQSRLMGAWQETLEQVTGSVAHLPSLQDQLDTLYAEQRLQYMLLPWRQHFAARAVRGGLVLNPLLDGDVMRFMRRVPGEWRLGKRLFRETAAGLFPELYQLPFATRGAYEADWAREIARQRGPLLEWLRETSSPLDGWLPPTVLARLIGGQQAGVSRSRALLKSARQALKPWRRTRVALTVMGPLRRVAHPVSQETLLMRALTLRAALQLTERQADRAEEFRSDAVPH</sequence>
<organism evidence="1">
    <name type="scientific">Deinococcus sonorensis KR-87</name>
    <dbReference type="NCBI Taxonomy" id="694439"/>
    <lineage>
        <taxon>Bacteria</taxon>
        <taxon>Thermotogati</taxon>
        <taxon>Deinococcota</taxon>
        <taxon>Deinococci</taxon>
        <taxon>Deinococcales</taxon>
        <taxon>Deinococcaceae</taxon>
        <taxon>Deinococcus</taxon>
    </lineage>
</organism>
<evidence type="ECO:0008006" key="2">
    <source>
        <dbReference type="Google" id="ProtNLM"/>
    </source>
</evidence>
<reference evidence="1" key="1">
    <citation type="submission" date="2024-06" db="EMBL/GenBank/DDBJ databases">
        <title>Draft Genome Sequence of Deinococcus sonorensis Type Strain KR-87, a Biofilm Producing Representative of the Genus Deinococcus.</title>
        <authorList>
            <person name="Boren L.S."/>
            <person name="Grosso R.A."/>
            <person name="Hugenberg-Cox A.N."/>
            <person name="Hill J.T.E."/>
            <person name="Albert C.M."/>
            <person name="Tuohy J.M."/>
        </authorList>
    </citation>
    <scope>NUCLEOTIDE SEQUENCE</scope>
    <source>
        <strain evidence="1">KR-87</strain>
    </source>
</reference>
<protein>
    <recommendedName>
        <fullName evidence="2">Asparagine synthetase domain-containing protein</fullName>
    </recommendedName>
</protein>
<proteinExistence type="predicted"/>